<keyword evidence="2" id="KW-1185">Reference proteome</keyword>
<evidence type="ECO:0000313" key="2">
    <source>
        <dbReference type="Proteomes" id="UP000215086"/>
    </source>
</evidence>
<gene>
    <name evidence="1" type="ORF">THTE_2561</name>
</gene>
<protein>
    <submittedName>
        <fullName evidence="1">Uncharacterized protein</fullName>
    </submittedName>
</protein>
<dbReference type="Proteomes" id="UP000215086">
    <property type="component" value="Chromosome"/>
</dbReference>
<organism evidence="1 2">
    <name type="scientific">Thermogutta terrifontis</name>
    <dbReference type="NCBI Taxonomy" id="1331910"/>
    <lineage>
        <taxon>Bacteria</taxon>
        <taxon>Pseudomonadati</taxon>
        <taxon>Planctomycetota</taxon>
        <taxon>Planctomycetia</taxon>
        <taxon>Pirellulales</taxon>
        <taxon>Thermoguttaceae</taxon>
        <taxon>Thermogutta</taxon>
    </lineage>
</organism>
<dbReference type="Gene3D" id="2.130.10.10">
    <property type="entry name" value="YVTN repeat-like/Quinoprotein amine dehydrogenase"/>
    <property type="match status" value="1"/>
</dbReference>
<evidence type="ECO:0000313" key="1">
    <source>
        <dbReference type="EMBL" id="ASV75163.1"/>
    </source>
</evidence>
<accession>A0A286RGT2</accession>
<proteinExistence type="predicted"/>
<dbReference type="KEGG" id="ttf:THTE_2561"/>
<reference evidence="1 2" key="1">
    <citation type="journal article" name="Front. Microbiol.">
        <title>Sugar Metabolism of the First Thermophilic Planctomycete Thermogutta terrifontis: Comparative Genomic and Transcriptomic Approaches.</title>
        <authorList>
            <person name="Elcheninov A.G."/>
            <person name="Menzel P."/>
            <person name="Gudbergsdottir S.R."/>
            <person name="Slesarev A.I."/>
            <person name="Kadnikov V.V."/>
            <person name="Krogh A."/>
            <person name="Bonch-Osmolovskaya E.A."/>
            <person name="Peng X."/>
            <person name="Kublanov I.V."/>
        </authorList>
    </citation>
    <scope>NUCLEOTIDE SEQUENCE [LARGE SCALE GENOMIC DNA]</scope>
    <source>
        <strain evidence="1 2">R1</strain>
    </source>
</reference>
<sequence>MTRPPSYHWFGYYDKFQFDPSDRYVLGMAVDFEHRSPRPDDVITLGMIDLNNDDEWIPFARTTAWCWQQGCMLQWRPGSDSEVIFNDREGDRYVARILNVRTGRCRTISCPIYAVSPDGRTAVTTDFRRLGWARPGYGYNGIPDPYADLPAPENSGIWRVDLETGKSELILSLAEVASIPWQHGSLEGCVHWFNHLLVNPSGDRFVFLHRWKKSDSKSWYTRMLSANLDGTDLRVVIDSGYVSHFVWRDGRHVLAYSRRHPKENWGFFLWEDRPEGRVEPVGQGVMGPGDGHCNYLPGGEWIVCDTYPDAQRLQHVYLYHVPTNTRVELAALLSPPQYTGEWRCDTHPRVSRTGRYITVDSPHESGRQIYLIDISSIIEKAL</sequence>
<dbReference type="EMBL" id="CP018477">
    <property type="protein sequence ID" value="ASV75163.1"/>
    <property type="molecule type" value="Genomic_DNA"/>
</dbReference>
<dbReference type="AlphaFoldDB" id="A0A286RGT2"/>
<name>A0A286RGT2_9BACT</name>
<dbReference type="InterPro" id="IPR015943">
    <property type="entry name" value="WD40/YVTN_repeat-like_dom_sf"/>
</dbReference>
<dbReference type="SUPFAM" id="SSF69304">
    <property type="entry name" value="Tricorn protease N-terminal domain"/>
    <property type="match status" value="1"/>
</dbReference>